<feature type="domain" description="DUF6785" evidence="3">
    <location>
        <begin position="28"/>
        <end position="515"/>
    </location>
</feature>
<feature type="transmembrane region" description="Helical" evidence="1">
    <location>
        <begin position="619"/>
        <end position="640"/>
    </location>
</feature>
<dbReference type="InterPro" id="IPR046711">
    <property type="entry name" value="DUF6784"/>
</dbReference>
<keyword evidence="1" id="KW-0472">Membrane</keyword>
<dbReference type="EMBL" id="JANUCP010000001">
    <property type="protein sequence ID" value="MCS3917832.1"/>
    <property type="molecule type" value="Genomic_DNA"/>
</dbReference>
<dbReference type="RefSeq" id="WP_259092408.1">
    <property type="nucleotide sequence ID" value="NZ_CP130454.1"/>
</dbReference>
<dbReference type="Proteomes" id="UP001204798">
    <property type="component" value="Unassembled WGS sequence"/>
</dbReference>
<evidence type="ECO:0000313" key="5">
    <source>
        <dbReference type="Proteomes" id="UP001204798"/>
    </source>
</evidence>
<feature type="transmembrane region" description="Helical" evidence="1">
    <location>
        <begin position="230"/>
        <end position="251"/>
    </location>
</feature>
<feature type="transmembrane region" description="Helical" evidence="1">
    <location>
        <begin position="177"/>
        <end position="199"/>
    </location>
</feature>
<dbReference type="Pfam" id="PF20580">
    <property type="entry name" value="DUF6784"/>
    <property type="match status" value="1"/>
</dbReference>
<feature type="transmembrane region" description="Helical" evidence="1">
    <location>
        <begin position="489"/>
        <end position="507"/>
    </location>
</feature>
<evidence type="ECO:0000259" key="2">
    <source>
        <dbReference type="Pfam" id="PF20580"/>
    </source>
</evidence>
<feature type="transmembrane region" description="Helical" evidence="1">
    <location>
        <begin position="369"/>
        <end position="389"/>
    </location>
</feature>
<evidence type="ECO:0000256" key="1">
    <source>
        <dbReference type="SAM" id="Phobius"/>
    </source>
</evidence>
<evidence type="ECO:0000313" key="4">
    <source>
        <dbReference type="EMBL" id="MCS3917832.1"/>
    </source>
</evidence>
<feature type="transmembrane region" description="Helical" evidence="1">
    <location>
        <begin position="284"/>
        <end position="310"/>
    </location>
</feature>
<proteinExistence type="predicted"/>
<evidence type="ECO:0000259" key="3">
    <source>
        <dbReference type="Pfam" id="PF20581"/>
    </source>
</evidence>
<dbReference type="InterPro" id="IPR046712">
    <property type="entry name" value="DUF6785"/>
</dbReference>
<protein>
    <submittedName>
        <fullName evidence="4">Uncharacterized protein</fullName>
    </submittedName>
</protein>
<keyword evidence="1" id="KW-0812">Transmembrane</keyword>
<accession>A0ABT2EIT2</accession>
<comment type="caution">
    <text evidence="4">The sequence shown here is derived from an EMBL/GenBank/DDBJ whole genome shotgun (WGS) entry which is preliminary data.</text>
</comment>
<feature type="transmembrane region" description="Helical" evidence="1">
    <location>
        <begin position="589"/>
        <end position="607"/>
    </location>
</feature>
<reference evidence="4 5" key="1">
    <citation type="submission" date="2022-08" db="EMBL/GenBank/DDBJ databases">
        <title>Bacterial and archaeal communities from various locations to study Microbial Dark Matter (Phase II).</title>
        <authorList>
            <person name="Stepanauskas R."/>
        </authorList>
    </citation>
    <scope>NUCLEOTIDE SEQUENCE [LARGE SCALE GENOMIC DNA]</scope>
    <source>
        <strain evidence="4 5">PD1</strain>
    </source>
</reference>
<organism evidence="4 5">
    <name type="scientific">Candidatus Fervidibacter sacchari</name>
    <dbReference type="NCBI Taxonomy" id="1448929"/>
    <lineage>
        <taxon>Bacteria</taxon>
        <taxon>Candidatus Fervidibacterota</taxon>
        <taxon>Candidatus Fervidibacter</taxon>
    </lineage>
</organism>
<keyword evidence="5" id="KW-1185">Reference proteome</keyword>
<keyword evidence="1" id="KW-1133">Transmembrane helix</keyword>
<feature type="transmembrane region" description="Helical" evidence="1">
    <location>
        <begin position="27"/>
        <end position="47"/>
    </location>
</feature>
<gene>
    <name evidence="4" type="ORF">M2350_000229</name>
</gene>
<sequence>MAGQLQSTVGVTVAVPVIEEKRAPPFWSWRAVVIALLLLPLNLYWIGVTEGLWHALHMTTLSLPMNALMLLLTLVWLNRAFSWLFPRWALQPNELLLVHMALTVQSVFIGHDAMVSLMGVIPAAAWYETPANRWETLFFRYLPDWLVITDKSAVRNFYLGGMNFYGSGLERFWFKPALSWTLLLTSLFVAYLALTVPFYRRWVHEERLAFPILRLPLDIAEGRLRWRGGLFWGGFMVAAFVDMVNHLNWFYPRIPFLRVRARDRDLAWYLTEHPFNAIGSTPLALYPFIIGYGYLMPLDLCTSAWFFYLLRKLERIWGAWRGWHQLRRFPYENEQAAGSALAIATLLLWRSRATLANFFRNSKPSPQPIQPSTISVLLTISVAVCLVIAVKAGMGLGTAIVFWALHFLIALTVTRLRAEAGPPSHSLLFANPQDLLLTTFGTRSFRPRELTVLALFFWFNRLNRNHAAPVIMENWRLSEVIGAPFNRSALLMVLMALLSVVGCFLLYPHLFYREGAETRIGEVVWVGQDTFNRLASWVGNPTGPDPWARSFVMVGFGFTLLLNALYHRLPWWGLHPLGYLLGTSYAVDFYWLCLLLSSTAKWLLLHYGGARIAQQATPFFFGLILGEGLVACGWSVYGLIVHKPMYDAWW</sequence>
<feature type="transmembrane region" description="Helical" evidence="1">
    <location>
        <begin position="396"/>
        <end position="418"/>
    </location>
</feature>
<feature type="transmembrane region" description="Helical" evidence="1">
    <location>
        <begin position="551"/>
        <end position="569"/>
    </location>
</feature>
<name>A0ABT2EIT2_9BACT</name>
<feature type="domain" description="DUF6784" evidence="2">
    <location>
        <begin position="551"/>
        <end position="649"/>
    </location>
</feature>
<dbReference type="Pfam" id="PF20581">
    <property type="entry name" value="DUF6785"/>
    <property type="match status" value="1"/>
</dbReference>
<feature type="transmembrane region" description="Helical" evidence="1">
    <location>
        <begin position="331"/>
        <end position="349"/>
    </location>
</feature>